<dbReference type="Pfam" id="PF17810">
    <property type="entry name" value="Arg_decarb_HB"/>
    <property type="match status" value="1"/>
</dbReference>
<dbReference type="CDD" id="cd06830">
    <property type="entry name" value="PLPDE_III_ADC"/>
    <property type="match status" value="1"/>
</dbReference>
<dbReference type="Gene3D" id="2.40.37.10">
    <property type="entry name" value="Lyase, Ornithine Decarboxylase, Chain A, domain 1"/>
    <property type="match status" value="1"/>
</dbReference>
<evidence type="ECO:0000259" key="17">
    <source>
        <dbReference type="Pfam" id="PF17944"/>
    </source>
</evidence>
<dbReference type="InterPro" id="IPR002985">
    <property type="entry name" value="Arg_decrbxlase"/>
</dbReference>
<keyword evidence="19" id="KW-1185">Reference proteome</keyword>
<evidence type="ECO:0000256" key="8">
    <source>
        <dbReference type="ARBA" id="ARBA00022898"/>
    </source>
</evidence>
<dbReference type="Pfam" id="PF02784">
    <property type="entry name" value="Orn_Arg_deC_N"/>
    <property type="match status" value="1"/>
</dbReference>
<keyword evidence="9 12" id="KW-0745">Spermidine biosynthesis</keyword>
<dbReference type="GO" id="GO:0006527">
    <property type="term" value="P:L-arginine catabolic process"/>
    <property type="evidence" value="ECO:0007669"/>
    <property type="project" value="InterPro"/>
</dbReference>
<name>A0A318KIW0_9NEIS</name>
<dbReference type="PRINTS" id="PR01180">
    <property type="entry name" value="ARGDCRBXLASE"/>
</dbReference>
<dbReference type="GO" id="GO:0046872">
    <property type="term" value="F:metal ion binding"/>
    <property type="evidence" value="ECO:0007669"/>
    <property type="project" value="UniProtKB-KW"/>
</dbReference>
<evidence type="ECO:0000256" key="13">
    <source>
        <dbReference type="PIRSR" id="PIRSR001336-50"/>
    </source>
</evidence>
<dbReference type="InterPro" id="IPR041128">
    <property type="entry name" value="Arg_decarbox_C"/>
</dbReference>
<sequence>MAWTIADSRSMYGIRHWGAGYFDIGDNGQVCVHPRGKHDDASLDLYQLTRDLRARGLALPLLVRFPDILQHRVRRIIGGFDQAREKLGYENGYTLLYPIKVNQQEAVIKSMIADPSLAIGLEAGSKPELMAVLALAPSGGTIVCNGYKDREFVRLALIGQKLGHKIFIVIEKEAEVPLVIEESKRLGLTPMVGLRVRLSALSHGQWADSGGEKGKFGLSAAQVLSVIGRFVDAGMQNAIRLMHFHMGSQIANISDYRLGFREAVRWYGELINMGLPVDHVDVGGGLAVDYDGTHSRNPWSVNYTIGEYAETIVGMMHEFCDAHGLPMPHLLSESGRALTAHHAVLITNVTDVEQPIDAVPSVDTLEELADPLHKLYELALTGDIELAAETYYRAGQYVATVTELYTDGKLSLAEKAFAEQCYAALCRRLHRALTAAQRSHRQVYDELHDKLADKYFCNFSVFQSLPDTWGIGQLLPTVPLHRLDEQPLRRAVLQDLTCDSDGKVTQYVDHQSIESSMPVHDLKPDEEYLIGVFLVGAYQEILGDMHNLFGDTDSVNVYTEDDGSLRIEGVEVHDTIEDMLRYVHLQPEDLISRYLDKIVRAELTSDERGAFLNELKQGLKRSSYLTV</sequence>
<organism evidence="18 19">
    <name type="scientific">Rivihabitans pingtungensis</name>
    <dbReference type="NCBI Taxonomy" id="1054498"/>
    <lineage>
        <taxon>Bacteria</taxon>
        <taxon>Pseudomonadati</taxon>
        <taxon>Pseudomonadota</taxon>
        <taxon>Betaproteobacteria</taxon>
        <taxon>Neisseriales</taxon>
        <taxon>Aquaspirillaceae</taxon>
        <taxon>Rivihabitans</taxon>
    </lineage>
</organism>
<evidence type="ECO:0000259" key="16">
    <source>
        <dbReference type="Pfam" id="PF17810"/>
    </source>
</evidence>
<keyword evidence="8 12" id="KW-0663">Pyridoxal phosphate</keyword>
<dbReference type="AlphaFoldDB" id="A0A318KIW0"/>
<evidence type="ECO:0000256" key="1">
    <source>
        <dbReference type="ARBA" id="ARBA00001933"/>
    </source>
</evidence>
<feature type="domain" description="Arginine decarboxylase helical bundle" evidence="16">
    <location>
        <begin position="367"/>
        <end position="447"/>
    </location>
</feature>
<dbReference type="NCBIfam" id="NF003763">
    <property type="entry name" value="PRK05354.1"/>
    <property type="match status" value="1"/>
</dbReference>
<comment type="pathway">
    <text evidence="12">Amine and polyamine biosynthesis; agmatine biosynthesis; agmatine from L-arginine: step 1/1.</text>
</comment>
<dbReference type="GO" id="GO:0008792">
    <property type="term" value="F:arginine decarboxylase activity"/>
    <property type="evidence" value="ECO:0007669"/>
    <property type="project" value="UniProtKB-UniRule"/>
</dbReference>
<dbReference type="Gene3D" id="3.20.20.10">
    <property type="entry name" value="Alanine racemase"/>
    <property type="match status" value="1"/>
</dbReference>
<dbReference type="PANTHER" id="PTHR43295:SF9">
    <property type="entry name" value="BIOSYNTHETIC ARGININE DECARBOXYLASE"/>
    <property type="match status" value="1"/>
</dbReference>
<keyword evidence="6 12" id="KW-0210">Decarboxylase</keyword>
<dbReference type="RefSeq" id="WP_110391753.1">
    <property type="nucleotide sequence ID" value="NZ_QJKI01000023.1"/>
</dbReference>
<comment type="cofactor">
    <cofactor evidence="2 12">
        <name>Mg(2+)</name>
        <dbReference type="ChEBI" id="CHEBI:18420"/>
    </cofactor>
</comment>
<dbReference type="Proteomes" id="UP000247555">
    <property type="component" value="Unassembled WGS sequence"/>
</dbReference>
<keyword evidence="5 12" id="KW-0479">Metal-binding</keyword>
<dbReference type="SUPFAM" id="SSF50621">
    <property type="entry name" value="Alanine racemase C-terminal domain-like"/>
    <property type="match status" value="1"/>
</dbReference>
<proteinExistence type="inferred from homology"/>
<evidence type="ECO:0000256" key="3">
    <source>
        <dbReference type="ARBA" id="ARBA00002257"/>
    </source>
</evidence>
<dbReference type="InterPro" id="IPR009006">
    <property type="entry name" value="Ala_racemase/Decarboxylase_C"/>
</dbReference>
<dbReference type="InterPro" id="IPR000183">
    <property type="entry name" value="Orn/DAP/Arg_de-COase"/>
</dbReference>
<evidence type="ECO:0000259" key="15">
    <source>
        <dbReference type="Pfam" id="PF02784"/>
    </source>
</evidence>
<gene>
    <name evidence="12" type="primary">speA</name>
    <name evidence="18" type="ORF">DFR34_12350</name>
</gene>
<dbReference type="NCBIfam" id="TIGR01273">
    <property type="entry name" value="speA"/>
    <property type="match status" value="1"/>
</dbReference>
<keyword evidence="10 12" id="KW-0620">Polyamine biosynthesis</keyword>
<evidence type="ECO:0000256" key="11">
    <source>
        <dbReference type="ARBA" id="ARBA00023239"/>
    </source>
</evidence>
<dbReference type="Gene3D" id="1.20.58.930">
    <property type="match status" value="1"/>
</dbReference>
<feature type="domain" description="Orn/DAP/Arg decarboxylase 2 N-terminal" evidence="15">
    <location>
        <begin position="76"/>
        <end position="340"/>
    </location>
</feature>
<comment type="caution">
    <text evidence="18">The sequence shown here is derived from an EMBL/GenBank/DDBJ whole genome shotgun (WGS) entry which is preliminary data.</text>
</comment>
<comment type="catalytic activity">
    <reaction evidence="12">
        <text>L-arginine + H(+) = agmatine + CO2</text>
        <dbReference type="Rhea" id="RHEA:17641"/>
        <dbReference type="ChEBI" id="CHEBI:15378"/>
        <dbReference type="ChEBI" id="CHEBI:16526"/>
        <dbReference type="ChEBI" id="CHEBI:32682"/>
        <dbReference type="ChEBI" id="CHEBI:58145"/>
        <dbReference type="EC" id="4.1.1.19"/>
    </reaction>
</comment>
<feature type="active site" description="Proton donor" evidence="14">
    <location>
        <position position="498"/>
    </location>
</feature>
<dbReference type="HAMAP" id="MF_01417">
    <property type="entry name" value="SpeA"/>
    <property type="match status" value="1"/>
</dbReference>
<evidence type="ECO:0000256" key="4">
    <source>
        <dbReference type="ARBA" id="ARBA00008357"/>
    </source>
</evidence>
<comment type="similarity">
    <text evidence="4 12">Belongs to the Orn/Lys/Arg decarboxylase class-II family. SpeA subfamily.</text>
</comment>
<dbReference type="OrthoDB" id="9802658at2"/>
<feature type="domain" description="Arginine decarboxylase C-terminal helical" evidence="17">
    <location>
        <begin position="576"/>
        <end position="625"/>
    </location>
</feature>
<dbReference type="PIRSF" id="PIRSF001336">
    <property type="entry name" value="Arg_decrbxlase"/>
    <property type="match status" value="1"/>
</dbReference>
<evidence type="ECO:0000256" key="6">
    <source>
        <dbReference type="ARBA" id="ARBA00022793"/>
    </source>
</evidence>
<dbReference type="InterPro" id="IPR040634">
    <property type="entry name" value="Arg_decarb_HB"/>
</dbReference>
<dbReference type="InterPro" id="IPR022644">
    <property type="entry name" value="De-COase2_N"/>
</dbReference>
<comment type="cofactor">
    <cofactor evidence="1 12 13">
        <name>pyridoxal 5'-phosphate</name>
        <dbReference type="ChEBI" id="CHEBI:597326"/>
    </cofactor>
</comment>
<evidence type="ECO:0000313" key="19">
    <source>
        <dbReference type="Proteomes" id="UP000247555"/>
    </source>
</evidence>
<dbReference type="GO" id="GO:0033388">
    <property type="term" value="P:putrescine biosynthetic process from arginine"/>
    <property type="evidence" value="ECO:0007669"/>
    <property type="project" value="TreeGrafter"/>
</dbReference>
<dbReference type="Gene3D" id="1.10.287.3440">
    <property type="match status" value="1"/>
</dbReference>
<evidence type="ECO:0000256" key="14">
    <source>
        <dbReference type="PIRSR" id="PIRSR600183-50"/>
    </source>
</evidence>
<reference evidence="18 19" key="1">
    <citation type="submission" date="2018-05" db="EMBL/GenBank/DDBJ databases">
        <title>Genomic Encyclopedia of Type Strains, Phase IV (KMG-IV): sequencing the most valuable type-strain genomes for metagenomic binning, comparative biology and taxonomic classification.</title>
        <authorList>
            <person name="Goeker M."/>
        </authorList>
    </citation>
    <scope>NUCLEOTIDE SEQUENCE [LARGE SCALE GENOMIC DNA]</scope>
    <source>
        <strain evidence="18 19">DSM 29661</strain>
    </source>
</reference>
<evidence type="ECO:0000256" key="2">
    <source>
        <dbReference type="ARBA" id="ARBA00001946"/>
    </source>
</evidence>
<accession>A0A318KIW0</accession>
<keyword evidence="11 12" id="KW-0456">Lyase</keyword>
<dbReference type="EMBL" id="QJKI01000023">
    <property type="protein sequence ID" value="PXX76017.1"/>
    <property type="molecule type" value="Genomic_DNA"/>
</dbReference>
<dbReference type="PANTHER" id="PTHR43295">
    <property type="entry name" value="ARGININE DECARBOXYLASE"/>
    <property type="match status" value="1"/>
</dbReference>
<evidence type="ECO:0000313" key="18">
    <source>
        <dbReference type="EMBL" id="PXX76017.1"/>
    </source>
</evidence>
<evidence type="ECO:0000256" key="5">
    <source>
        <dbReference type="ARBA" id="ARBA00022723"/>
    </source>
</evidence>
<dbReference type="Pfam" id="PF17944">
    <property type="entry name" value="Arg_decarbox_C"/>
    <property type="match status" value="1"/>
</dbReference>
<feature type="modified residue" description="N6-(pyridoxal phosphate)lysine" evidence="12 13">
    <location>
        <position position="100"/>
    </location>
</feature>
<protein>
    <recommendedName>
        <fullName evidence="12">Biosynthetic arginine decarboxylase</fullName>
        <shortName evidence="12">ADC</shortName>
        <ecNumber evidence="12">4.1.1.19</ecNumber>
    </recommendedName>
</protein>
<comment type="function">
    <text evidence="3 12">Catalyzes the biosynthesis of agmatine from arginine.</text>
</comment>
<dbReference type="UniPathway" id="UPA00186">
    <property type="reaction ID" value="UER00284"/>
</dbReference>
<dbReference type="GO" id="GO:0008295">
    <property type="term" value="P:spermidine biosynthetic process"/>
    <property type="evidence" value="ECO:0007669"/>
    <property type="project" value="UniProtKB-UniRule"/>
</dbReference>
<feature type="binding site" evidence="12">
    <location>
        <begin position="280"/>
        <end position="290"/>
    </location>
    <ligand>
        <name>substrate</name>
    </ligand>
</feature>
<evidence type="ECO:0000256" key="10">
    <source>
        <dbReference type="ARBA" id="ARBA00023115"/>
    </source>
</evidence>
<dbReference type="FunFam" id="3.20.20.10:FF:000001">
    <property type="entry name" value="Biosynthetic arginine decarboxylase"/>
    <property type="match status" value="1"/>
</dbReference>
<evidence type="ECO:0000256" key="7">
    <source>
        <dbReference type="ARBA" id="ARBA00022842"/>
    </source>
</evidence>
<evidence type="ECO:0000256" key="9">
    <source>
        <dbReference type="ARBA" id="ARBA00023066"/>
    </source>
</evidence>
<dbReference type="EC" id="4.1.1.19" evidence="12"/>
<keyword evidence="7 12" id="KW-0460">Magnesium</keyword>
<dbReference type="InterPro" id="IPR029066">
    <property type="entry name" value="PLP-binding_barrel"/>
</dbReference>
<evidence type="ECO:0000256" key="12">
    <source>
        <dbReference type="HAMAP-Rule" id="MF_01417"/>
    </source>
</evidence>
<dbReference type="PRINTS" id="PR01179">
    <property type="entry name" value="ODADCRBXLASE"/>
</dbReference>
<dbReference type="SUPFAM" id="SSF51419">
    <property type="entry name" value="PLP-binding barrel"/>
    <property type="match status" value="1"/>
</dbReference>
<keyword evidence="12" id="KW-0661">Putrescine biosynthesis</keyword>